<comment type="caution">
    <text evidence="2">The sequence shown here is derived from an EMBL/GenBank/DDBJ whole genome shotgun (WGS) entry which is preliminary data.</text>
</comment>
<evidence type="ECO:0000256" key="1">
    <source>
        <dbReference type="SAM" id="MobiDB-lite"/>
    </source>
</evidence>
<feature type="region of interest" description="Disordered" evidence="1">
    <location>
        <begin position="534"/>
        <end position="584"/>
    </location>
</feature>
<dbReference type="STRING" id="93625.A0A409VMU7"/>
<evidence type="ECO:0008006" key="4">
    <source>
        <dbReference type="Google" id="ProtNLM"/>
    </source>
</evidence>
<feature type="region of interest" description="Disordered" evidence="1">
    <location>
        <begin position="436"/>
        <end position="501"/>
    </location>
</feature>
<reference evidence="2 3" key="1">
    <citation type="journal article" date="2018" name="Evol. Lett.">
        <title>Horizontal gene cluster transfer increased hallucinogenic mushroom diversity.</title>
        <authorList>
            <person name="Reynolds H.T."/>
            <person name="Vijayakumar V."/>
            <person name="Gluck-Thaler E."/>
            <person name="Korotkin H.B."/>
            <person name="Matheny P.B."/>
            <person name="Slot J.C."/>
        </authorList>
    </citation>
    <scope>NUCLEOTIDE SEQUENCE [LARGE SCALE GENOMIC DNA]</scope>
    <source>
        <strain evidence="2 3">2631</strain>
    </source>
</reference>
<gene>
    <name evidence="2" type="ORF">CVT25_012086</name>
</gene>
<feature type="compositionally biased region" description="Low complexity" evidence="1">
    <location>
        <begin position="397"/>
        <end position="408"/>
    </location>
</feature>
<feature type="compositionally biased region" description="Polar residues" evidence="1">
    <location>
        <begin position="333"/>
        <end position="345"/>
    </location>
</feature>
<protein>
    <recommendedName>
        <fullName evidence="4">Cell division control protein 14</fullName>
    </recommendedName>
</protein>
<organism evidence="2 3">
    <name type="scientific">Psilocybe cyanescens</name>
    <dbReference type="NCBI Taxonomy" id="93625"/>
    <lineage>
        <taxon>Eukaryota</taxon>
        <taxon>Fungi</taxon>
        <taxon>Dikarya</taxon>
        <taxon>Basidiomycota</taxon>
        <taxon>Agaricomycotina</taxon>
        <taxon>Agaricomycetes</taxon>
        <taxon>Agaricomycetidae</taxon>
        <taxon>Agaricales</taxon>
        <taxon>Agaricineae</taxon>
        <taxon>Strophariaceae</taxon>
        <taxon>Psilocybe</taxon>
    </lineage>
</organism>
<evidence type="ECO:0000313" key="2">
    <source>
        <dbReference type="EMBL" id="PPQ67592.1"/>
    </source>
</evidence>
<evidence type="ECO:0000313" key="3">
    <source>
        <dbReference type="Proteomes" id="UP000283269"/>
    </source>
</evidence>
<accession>A0A409VMU7</accession>
<keyword evidence="3" id="KW-1185">Reference proteome</keyword>
<feature type="compositionally biased region" description="Basic and acidic residues" evidence="1">
    <location>
        <begin position="546"/>
        <end position="584"/>
    </location>
</feature>
<dbReference type="EMBL" id="NHYD01003972">
    <property type="protein sequence ID" value="PPQ67592.1"/>
    <property type="molecule type" value="Genomic_DNA"/>
</dbReference>
<dbReference type="Proteomes" id="UP000283269">
    <property type="component" value="Unassembled WGS sequence"/>
</dbReference>
<name>A0A409VMU7_PSICY</name>
<dbReference type="AlphaFoldDB" id="A0A409VMU7"/>
<dbReference type="OrthoDB" id="5357220at2759"/>
<feature type="region of interest" description="Disordered" evidence="1">
    <location>
        <begin position="234"/>
        <end position="415"/>
    </location>
</feature>
<proteinExistence type="predicted"/>
<feature type="compositionally biased region" description="Low complexity" evidence="1">
    <location>
        <begin position="346"/>
        <end position="371"/>
    </location>
</feature>
<feature type="compositionally biased region" description="Low complexity" evidence="1">
    <location>
        <begin position="266"/>
        <end position="327"/>
    </location>
</feature>
<dbReference type="PANTHER" id="PTHR34065:SF1">
    <property type="entry name" value="CELL DIVISION CONTROL PROTEIN 14"/>
    <property type="match status" value="1"/>
</dbReference>
<sequence length="615" mass="65224">MALAEVMDPMRESLQRSLDELISPRSSSRSKMKALQNLERDLATACFDTATDAQAKTAFMALQYTFECNVPAHLLSWITAATARLESVLSKGSVDDGRGSEADELVAQLALSLSLIQGVTLNHQASKHYLGRRSALEILLDLLLASRHVGASSQPSDATQESTTTTPLTSIVLDTLLCILVDSSKALRAFEEANGVQSIVKILKRAGTPREVRMKCLEFLYFYLLDETPNLNALASAQPTPPPTAPATPARGSAKPYLSATPMRPSSSRYGSSTFSFSSSTTTTTTTTAALSTSTSSSRSTSGSSSSNNSFCSTASNASSATTAASTPVSPEKTPTSGHPSPVKTSNSSSSSSSSSTAGASALLPKLSSKSPAKRMLTPITNRQPTSPTSPPPTSPPSLSLSSSSSPPAAGAASGRFPQLRSMMMLRKEVDYVPQSPKKPLVVGGGSSSSGPGLAPKQHRKSLSMSAAASPLQLRPRSALGGGSGSGSPSRSQEEEGRSLAMAMDSSVLRSPPSQRHHHHHASMSVNMNMNMNANANTTSYNKSEILGRRSSERERVNEREKEREREDRRWREHGHGREGDWKTTEEKKELLGTMLGNVDALVEGVRKAGIWGLG</sequence>
<dbReference type="InParanoid" id="A0A409VMU7"/>
<dbReference type="Pfam" id="PF08045">
    <property type="entry name" value="CDC14"/>
    <property type="match status" value="1"/>
</dbReference>
<dbReference type="PANTHER" id="PTHR34065">
    <property type="entry name" value="CELL DIVISION CONTROL PROTEIN 14"/>
    <property type="match status" value="1"/>
</dbReference>
<dbReference type="InterPro" id="IPR012535">
    <property type="entry name" value="Cell_div_Cdc14"/>
</dbReference>